<gene>
    <name evidence="1" type="ORF">HAX54_022325</name>
</gene>
<dbReference type="EMBL" id="JACEIK010002684">
    <property type="protein sequence ID" value="MCD9638386.1"/>
    <property type="molecule type" value="Genomic_DNA"/>
</dbReference>
<organism evidence="1 2">
    <name type="scientific">Datura stramonium</name>
    <name type="common">Jimsonweed</name>
    <name type="synonym">Common thornapple</name>
    <dbReference type="NCBI Taxonomy" id="4076"/>
    <lineage>
        <taxon>Eukaryota</taxon>
        <taxon>Viridiplantae</taxon>
        <taxon>Streptophyta</taxon>
        <taxon>Embryophyta</taxon>
        <taxon>Tracheophyta</taxon>
        <taxon>Spermatophyta</taxon>
        <taxon>Magnoliopsida</taxon>
        <taxon>eudicotyledons</taxon>
        <taxon>Gunneridae</taxon>
        <taxon>Pentapetalae</taxon>
        <taxon>asterids</taxon>
        <taxon>lamiids</taxon>
        <taxon>Solanales</taxon>
        <taxon>Solanaceae</taxon>
        <taxon>Solanoideae</taxon>
        <taxon>Datureae</taxon>
        <taxon>Datura</taxon>
    </lineage>
</organism>
<keyword evidence="2" id="KW-1185">Reference proteome</keyword>
<comment type="caution">
    <text evidence="1">The sequence shown here is derived from an EMBL/GenBank/DDBJ whole genome shotgun (WGS) entry which is preliminary data.</text>
</comment>
<dbReference type="Proteomes" id="UP000823775">
    <property type="component" value="Unassembled WGS sequence"/>
</dbReference>
<evidence type="ECO:0000313" key="1">
    <source>
        <dbReference type="EMBL" id="MCD9638386.1"/>
    </source>
</evidence>
<sequence>MLELMAVGPTTYYRPVKVLVLQLMGDAGFDGPSSVPWPISGGHHWQCFSAFLFINDIRMMDHQHATSSPRLSMYIGLQQVSNFTLLSSGEFSNLILETLDIMT</sequence>
<proteinExistence type="predicted"/>
<protein>
    <submittedName>
        <fullName evidence="1">Uncharacterized protein</fullName>
    </submittedName>
</protein>
<reference evidence="1 2" key="1">
    <citation type="journal article" date="2021" name="BMC Genomics">
        <title>Datura genome reveals duplications of psychoactive alkaloid biosynthetic genes and high mutation rate following tissue culture.</title>
        <authorList>
            <person name="Rajewski A."/>
            <person name="Carter-House D."/>
            <person name="Stajich J."/>
            <person name="Litt A."/>
        </authorList>
    </citation>
    <scope>NUCLEOTIDE SEQUENCE [LARGE SCALE GENOMIC DNA]</scope>
    <source>
        <strain evidence="1">AR-01</strain>
    </source>
</reference>
<evidence type="ECO:0000313" key="2">
    <source>
        <dbReference type="Proteomes" id="UP000823775"/>
    </source>
</evidence>
<accession>A0ABS8UWG8</accession>
<name>A0ABS8UWG8_DATST</name>